<gene>
    <name evidence="2" type="ORF">AVDCRST_MAG86-2738</name>
</gene>
<organism evidence="2">
    <name type="scientific">uncultured Truepera sp</name>
    <dbReference type="NCBI Taxonomy" id="543023"/>
    <lineage>
        <taxon>Bacteria</taxon>
        <taxon>Thermotogati</taxon>
        <taxon>Deinococcota</taxon>
        <taxon>Deinococci</taxon>
        <taxon>Trueperales</taxon>
        <taxon>Trueperaceae</taxon>
        <taxon>Truepera</taxon>
        <taxon>environmental samples</taxon>
    </lineage>
</organism>
<proteinExistence type="predicted"/>
<dbReference type="Pfam" id="PF12840">
    <property type="entry name" value="HTH_20"/>
    <property type="match status" value="1"/>
</dbReference>
<accession>A0A6J4VNT0</accession>
<feature type="domain" description="HTH arsR-type" evidence="1">
    <location>
        <begin position="9"/>
        <end position="91"/>
    </location>
</feature>
<dbReference type="GO" id="GO:0003700">
    <property type="term" value="F:DNA-binding transcription factor activity"/>
    <property type="evidence" value="ECO:0007669"/>
    <property type="project" value="InterPro"/>
</dbReference>
<evidence type="ECO:0000259" key="1">
    <source>
        <dbReference type="SMART" id="SM00418"/>
    </source>
</evidence>
<dbReference type="GO" id="GO:0046686">
    <property type="term" value="P:response to cadmium ion"/>
    <property type="evidence" value="ECO:0007669"/>
    <property type="project" value="TreeGrafter"/>
</dbReference>
<dbReference type="GO" id="GO:0032791">
    <property type="term" value="F:lead ion binding"/>
    <property type="evidence" value="ECO:0007669"/>
    <property type="project" value="TreeGrafter"/>
</dbReference>
<dbReference type="AlphaFoldDB" id="A0A6J4VNT0"/>
<dbReference type="GO" id="GO:0010288">
    <property type="term" value="P:response to lead ion"/>
    <property type="evidence" value="ECO:0007669"/>
    <property type="project" value="TreeGrafter"/>
</dbReference>
<reference evidence="2" key="1">
    <citation type="submission" date="2020-02" db="EMBL/GenBank/DDBJ databases">
        <authorList>
            <person name="Meier V. D."/>
        </authorList>
    </citation>
    <scope>NUCLEOTIDE SEQUENCE</scope>
    <source>
        <strain evidence="2">AVDCRST_MAG86</strain>
    </source>
</reference>
<dbReference type="InterPro" id="IPR036388">
    <property type="entry name" value="WH-like_DNA-bd_sf"/>
</dbReference>
<protein>
    <submittedName>
        <fullName evidence="2">Transcriptional regulator, ArsR family</fullName>
    </submittedName>
</protein>
<dbReference type="PANTHER" id="PTHR39168">
    <property type="entry name" value="TRANSCRIPTIONAL REGULATOR-RELATED"/>
    <property type="match status" value="1"/>
</dbReference>
<dbReference type="PANTHER" id="PTHR39168:SF1">
    <property type="entry name" value="TRANSCRIPTIONAL REGULATORY PROTEIN"/>
    <property type="match status" value="1"/>
</dbReference>
<dbReference type="CDD" id="cd00090">
    <property type="entry name" value="HTH_ARSR"/>
    <property type="match status" value="1"/>
</dbReference>
<dbReference type="InterPro" id="IPR001845">
    <property type="entry name" value="HTH_ArsR_DNA-bd_dom"/>
</dbReference>
<dbReference type="InterPro" id="IPR036390">
    <property type="entry name" value="WH_DNA-bd_sf"/>
</dbReference>
<dbReference type="GO" id="GO:0003677">
    <property type="term" value="F:DNA binding"/>
    <property type="evidence" value="ECO:0007669"/>
    <property type="project" value="TreeGrafter"/>
</dbReference>
<dbReference type="SMART" id="SM00418">
    <property type="entry name" value="HTH_ARSR"/>
    <property type="match status" value="1"/>
</dbReference>
<sequence length="236" mass="25426">MDHRPDLGAVAHLVGDPSRLKMLAALLAKGKLTAGELAAAAGVTPQTASAHLTKLLRGELIEHTHGAYYTRQRLFRLTGDDVARAVEALSALATAEPRSSLKTNEPRAKLCYSHLGGTLGSALLTALLEQTLLEPIRARFNAVYEYRLTAEGAEVLGRFGVDVTGLQKQRRRFARRCMNAHEADGHLSGSLADALLKGLLARGWIKPDDSKDRALVLTEVGEDGLASRFAVRLVDS</sequence>
<dbReference type="Gene3D" id="1.10.10.10">
    <property type="entry name" value="Winged helix-like DNA-binding domain superfamily/Winged helix DNA-binding domain"/>
    <property type="match status" value="1"/>
</dbReference>
<evidence type="ECO:0000313" key="2">
    <source>
        <dbReference type="EMBL" id="CAA9580974.1"/>
    </source>
</evidence>
<dbReference type="GO" id="GO:0097063">
    <property type="term" value="F:cadmium ion sensor activity"/>
    <property type="evidence" value="ECO:0007669"/>
    <property type="project" value="TreeGrafter"/>
</dbReference>
<name>A0A6J4VNT0_9DEIN</name>
<dbReference type="EMBL" id="CADCWP010000253">
    <property type="protein sequence ID" value="CAA9580974.1"/>
    <property type="molecule type" value="Genomic_DNA"/>
</dbReference>
<dbReference type="InterPro" id="IPR052543">
    <property type="entry name" value="HTH_Metal-responsive_Reg"/>
</dbReference>
<dbReference type="SUPFAM" id="SSF46785">
    <property type="entry name" value="Winged helix' DNA-binding domain"/>
    <property type="match status" value="1"/>
</dbReference>
<dbReference type="InterPro" id="IPR011991">
    <property type="entry name" value="ArsR-like_HTH"/>
</dbReference>